<evidence type="ECO:0000313" key="3">
    <source>
        <dbReference type="EMBL" id="MEQ2359472.1"/>
    </source>
</evidence>
<keyword evidence="1" id="KW-0472">Membrane</keyword>
<feature type="transmembrane region" description="Helical" evidence="1">
    <location>
        <begin position="21"/>
        <end position="46"/>
    </location>
</feature>
<organism evidence="3 4">
    <name type="scientific">Blautia intestinihominis</name>
    <dbReference type="NCBI Taxonomy" id="3133152"/>
    <lineage>
        <taxon>Bacteria</taxon>
        <taxon>Bacillati</taxon>
        <taxon>Bacillota</taxon>
        <taxon>Clostridia</taxon>
        <taxon>Lachnospirales</taxon>
        <taxon>Lachnospiraceae</taxon>
        <taxon>Blautia</taxon>
    </lineage>
</organism>
<dbReference type="Pfam" id="PF26018">
    <property type="entry name" value="BSH_RND_rel"/>
    <property type="match status" value="1"/>
</dbReference>
<dbReference type="EMBL" id="JBBMEI010000054">
    <property type="protein sequence ID" value="MEQ2359472.1"/>
    <property type="molecule type" value="Genomic_DNA"/>
</dbReference>
<protein>
    <submittedName>
        <fullName evidence="3">HlyD family efflux transporter periplasmic adaptor subunit</fullName>
    </submittedName>
</protein>
<dbReference type="RefSeq" id="WP_243111596.1">
    <property type="nucleotide sequence ID" value="NZ_JBBMEI010000054.1"/>
</dbReference>
<evidence type="ECO:0000256" key="1">
    <source>
        <dbReference type="SAM" id="Phobius"/>
    </source>
</evidence>
<keyword evidence="4" id="KW-1185">Reference proteome</keyword>
<keyword evidence="1" id="KW-1133">Transmembrane helix</keyword>
<reference evidence="3 4" key="1">
    <citation type="submission" date="2024-03" db="EMBL/GenBank/DDBJ databases">
        <title>Human intestinal bacterial collection.</title>
        <authorList>
            <person name="Pauvert C."/>
            <person name="Hitch T.C.A."/>
            <person name="Clavel T."/>
        </authorList>
    </citation>
    <scope>NUCLEOTIDE SEQUENCE [LARGE SCALE GENOMIC DNA]</scope>
    <source>
        <strain evidence="3 4">CLA-AA-H95</strain>
    </source>
</reference>
<dbReference type="PROSITE" id="PS51257">
    <property type="entry name" value="PROKAR_LIPOPROTEIN"/>
    <property type="match status" value="1"/>
</dbReference>
<comment type="caution">
    <text evidence="3">The sequence shown here is derived from an EMBL/GenBank/DDBJ whole genome shotgun (WGS) entry which is preliminary data.</text>
</comment>
<dbReference type="Proteomes" id="UP001446032">
    <property type="component" value="Unassembled WGS sequence"/>
</dbReference>
<keyword evidence="1" id="KW-0812">Transmembrane</keyword>
<proteinExistence type="predicted"/>
<accession>A0ABV1AQL4</accession>
<dbReference type="InterPro" id="IPR058709">
    <property type="entry name" value="BSH_RND-rel"/>
</dbReference>
<feature type="domain" description="RND related barrel-sandwich hybrid" evidence="2">
    <location>
        <begin position="75"/>
        <end position="250"/>
    </location>
</feature>
<sequence length="487" mass="53908">MPDNQKNSGNHPGSLSKIRKIFGLNIGTMLFGCLLIYMLFSAVLYLTSTNIESYLVISGPLSRNETYTGLALREESVHQAETSGYVSYYAREGSKINASGAVYGISSTQPSETTSELSAEQLSQIRSNMLSFSKGFNSSRFNSTYSFKYELEGDILQYAQAPGSSTATVSSASSDSSDESADSVPAVSTASYAGQTLSKADTDGIVLYSVDGYEGKSLENLTAEDFDQTAYHETDLKNQGTVNAGDNMYTLVTDERWSLLIPLSGKQAAKLKDRTSVRVKFMKDGMTQSGDFSIVEIDKAKYGKIDFNKGLIRYAADRFLEIELVTNTVTGLKIPLSSIVTKEFYKIPSAYLTVNKDQESGIMIQSTDKNGNTTQKFVKATVYGEDELESTEEEESPGSIYYIDMSNFKEGDVAVDTENQSKYVIREVGVLEGTYCINQGYAVFRRIQILDQNEEYAVISRETRYGLSRYDHIVRNADKVDEQEILY</sequence>
<gene>
    <name evidence="3" type="ORF">WMO75_14310</name>
</gene>
<evidence type="ECO:0000313" key="4">
    <source>
        <dbReference type="Proteomes" id="UP001446032"/>
    </source>
</evidence>
<evidence type="ECO:0000259" key="2">
    <source>
        <dbReference type="Pfam" id="PF26018"/>
    </source>
</evidence>
<name>A0ABV1AQL4_9FIRM</name>